<comment type="similarity">
    <text evidence="1">Belongs to the UPF0213 family.</text>
</comment>
<dbReference type="RefSeq" id="WP_090627054.1">
    <property type="nucleotide sequence ID" value="NZ_FOQO01000005.1"/>
</dbReference>
<dbReference type="Pfam" id="PF01541">
    <property type="entry name" value="GIY-YIG"/>
    <property type="match status" value="1"/>
</dbReference>
<dbReference type="CDD" id="cd10449">
    <property type="entry name" value="GIY-YIG_SLX1_like"/>
    <property type="match status" value="1"/>
</dbReference>
<name>A0A1I3KRQ4_9SPHI</name>
<dbReference type="InterPro" id="IPR050190">
    <property type="entry name" value="UPF0213_domain"/>
</dbReference>
<dbReference type="STRING" id="1477437.SAMN05444682_105282"/>
<feature type="domain" description="GIY-YIG" evidence="2">
    <location>
        <begin position="1"/>
        <end position="76"/>
    </location>
</feature>
<dbReference type="SUPFAM" id="SSF82771">
    <property type="entry name" value="GIY-YIG endonuclease"/>
    <property type="match status" value="1"/>
</dbReference>
<dbReference type="PANTHER" id="PTHR34477:SF1">
    <property type="entry name" value="UPF0213 PROTEIN YHBQ"/>
    <property type="match status" value="1"/>
</dbReference>
<evidence type="ECO:0000313" key="3">
    <source>
        <dbReference type="EMBL" id="SFI75172.1"/>
    </source>
</evidence>
<dbReference type="PANTHER" id="PTHR34477">
    <property type="entry name" value="UPF0213 PROTEIN YHBQ"/>
    <property type="match status" value="1"/>
</dbReference>
<gene>
    <name evidence="3" type="ORF">SAMN05444682_105282</name>
</gene>
<keyword evidence="3" id="KW-0255">Endonuclease</keyword>
<dbReference type="InterPro" id="IPR035901">
    <property type="entry name" value="GIY-YIG_endonuc_sf"/>
</dbReference>
<keyword evidence="3" id="KW-0540">Nuclease</keyword>
<dbReference type="AlphaFoldDB" id="A0A1I3KRQ4"/>
<dbReference type="Proteomes" id="UP000198670">
    <property type="component" value="Unassembled WGS sequence"/>
</dbReference>
<dbReference type="Gene3D" id="3.40.1440.10">
    <property type="entry name" value="GIY-YIG endonuclease"/>
    <property type="match status" value="1"/>
</dbReference>
<proteinExistence type="inferred from homology"/>
<organism evidence="3 4">
    <name type="scientific">Parapedobacter indicus</name>
    <dbReference type="NCBI Taxonomy" id="1477437"/>
    <lineage>
        <taxon>Bacteria</taxon>
        <taxon>Pseudomonadati</taxon>
        <taxon>Bacteroidota</taxon>
        <taxon>Sphingobacteriia</taxon>
        <taxon>Sphingobacteriales</taxon>
        <taxon>Sphingobacteriaceae</taxon>
        <taxon>Parapedobacter</taxon>
    </lineage>
</organism>
<dbReference type="GO" id="GO:0004519">
    <property type="term" value="F:endonuclease activity"/>
    <property type="evidence" value="ECO:0007669"/>
    <property type="project" value="UniProtKB-KW"/>
</dbReference>
<evidence type="ECO:0000313" key="4">
    <source>
        <dbReference type="Proteomes" id="UP000198670"/>
    </source>
</evidence>
<dbReference type="EMBL" id="FOQO01000005">
    <property type="protein sequence ID" value="SFI75172.1"/>
    <property type="molecule type" value="Genomic_DNA"/>
</dbReference>
<evidence type="ECO:0000259" key="2">
    <source>
        <dbReference type="PROSITE" id="PS50164"/>
    </source>
</evidence>
<evidence type="ECO:0000256" key="1">
    <source>
        <dbReference type="ARBA" id="ARBA00007435"/>
    </source>
</evidence>
<dbReference type="InterPro" id="IPR000305">
    <property type="entry name" value="GIY-YIG_endonuc"/>
</dbReference>
<sequence length="81" mass="9725">MHYLYIIYSASLDRYYIGSCNDIPQRLRRHNTNHSGFTGRASDWMLVYREAYPSKHDATLRERQIKSWKSRTMIERLISKA</sequence>
<accession>A0A1I3KRQ4</accession>
<reference evidence="3 4" key="1">
    <citation type="submission" date="2016-10" db="EMBL/GenBank/DDBJ databases">
        <authorList>
            <person name="de Groot N.N."/>
        </authorList>
    </citation>
    <scope>NUCLEOTIDE SEQUENCE [LARGE SCALE GENOMIC DNA]</scope>
    <source>
        <strain evidence="3 4">RK1</strain>
    </source>
</reference>
<dbReference type="PROSITE" id="PS50164">
    <property type="entry name" value="GIY_YIG"/>
    <property type="match status" value="1"/>
</dbReference>
<keyword evidence="4" id="KW-1185">Reference proteome</keyword>
<keyword evidence="3" id="KW-0378">Hydrolase</keyword>
<protein>
    <submittedName>
        <fullName evidence="3">Putative endonuclease</fullName>
    </submittedName>
</protein>